<feature type="domain" description="Secretion system C-terminal sorting" evidence="2">
    <location>
        <begin position="383"/>
        <end position="455"/>
    </location>
</feature>
<dbReference type="Proteomes" id="UP001207408">
    <property type="component" value="Unassembled WGS sequence"/>
</dbReference>
<dbReference type="EMBL" id="JAPDPI010000032">
    <property type="protein sequence ID" value="MCW3806912.1"/>
    <property type="molecule type" value="Genomic_DNA"/>
</dbReference>
<dbReference type="NCBIfam" id="TIGR04183">
    <property type="entry name" value="Por_Secre_tail"/>
    <property type="match status" value="1"/>
</dbReference>
<proteinExistence type="predicted"/>
<feature type="signal peptide" evidence="1">
    <location>
        <begin position="1"/>
        <end position="19"/>
    </location>
</feature>
<keyword evidence="4" id="KW-1185">Reference proteome</keyword>
<dbReference type="AlphaFoldDB" id="A0AAE3MH24"/>
<dbReference type="NCBIfam" id="TIGR03790">
    <property type="entry name" value="TIGR03790 family protein"/>
    <property type="match status" value="1"/>
</dbReference>
<dbReference type="Pfam" id="PF18962">
    <property type="entry name" value="Por_Secre_tail"/>
    <property type="match status" value="1"/>
</dbReference>
<comment type="caution">
    <text evidence="3">The sequence shown here is derived from an EMBL/GenBank/DDBJ whole genome shotgun (WGS) entry which is preliminary data.</text>
</comment>
<evidence type="ECO:0000313" key="3">
    <source>
        <dbReference type="EMBL" id="MCW3806912.1"/>
    </source>
</evidence>
<evidence type="ECO:0000259" key="2">
    <source>
        <dbReference type="Pfam" id="PF18962"/>
    </source>
</evidence>
<gene>
    <name evidence="3" type="ORF">OM074_14840</name>
</gene>
<dbReference type="InterPro" id="IPR022265">
    <property type="entry name" value="CHP03790"/>
</dbReference>
<dbReference type="RefSeq" id="WP_301200811.1">
    <property type="nucleotide sequence ID" value="NZ_JAPDPI010000032.1"/>
</dbReference>
<sequence>MRITILLTGLMLLSLVGLAQNGVNYNDVAVIVNDNSNVSLEIGAYFQEQRKIPDENMIHISSTTDEEINLATFNDIAGQIETCLLSKSLSNSINYLVTTKGVPLKVKVGELNEEDFSSYLSSAAFESELCAFLSSSSRDEIGKSSFVKNPYFLKDCNFSREEFDIFLVSRLDGYTKEDVIGLIDRSGPDIKVDMVSVLSVFDINDVDEGDNLEAAEMKMNSTVSCFEDNGWPVIYDKDIDVLQEQENVLLYSCANLVNYNKVVNNAWSDGSVAEILGMFSACTFEKGSNDNNVFLVADLINEGVGAGIGYVYIPYIQTSFLNKEFFKSYLGSDNQYNLAESYYKAVMHLSWISVLIGDPKTSIIVEDIEASTIEENLSGSVKIFPNPVSDVVFIKVENTLVNSVSVYNTAGQLLKSKISYDSLNQCSVDLSMLSKGLYLIKVVTAKGGVSKRVLVK</sequence>
<evidence type="ECO:0000256" key="1">
    <source>
        <dbReference type="SAM" id="SignalP"/>
    </source>
</evidence>
<name>A0AAE3MH24_9BACT</name>
<evidence type="ECO:0000313" key="4">
    <source>
        <dbReference type="Proteomes" id="UP001207408"/>
    </source>
</evidence>
<feature type="chain" id="PRO_5042217699" evidence="1">
    <location>
        <begin position="20"/>
        <end position="456"/>
    </location>
</feature>
<organism evidence="3 4">
    <name type="scientific">Plebeiibacterium marinum</name>
    <dbReference type="NCBI Taxonomy" id="2992111"/>
    <lineage>
        <taxon>Bacteria</taxon>
        <taxon>Pseudomonadati</taxon>
        <taxon>Bacteroidota</taxon>
        <taxon>Bacteroidia</taxon>
        <taxon>Marinilabiliales</taxon>
        <taxon>Marinilabiliaceae</taxon>
        <taxon>Plebeiibacterium</taxon>
    </lineage>
</organism>
<protein>
    <submittedName>
        <fullName evidence="3">TIGR03790 family protein</fullName>
    </submittedName>
</protein>
<reference evidence="3" key="1">
    <citation type="submission" date="2022-10" db="EMBL/GenBank/DDBJ databases">
        <authorList>
            <person name="Yu W.X."/>
        </authorList>
    </citation>
    <scope>NUCLEOTIDE SEQUENCE</scope>
    <source>
        <strain evidence="3">D04</strain>
    </source>
</reference>
<dbReference type="InterPro" id="IPR026444">
    <property type="entry name" value="Secre_tail"/>
</dbReference>
<accession>A0AAE3MH24</accession>
<keyword evidence="1" id="KW-0732">Signal</keyword>